<protein>
    <recommendedName>
        <fullName evidence="1">DUF218 domain-containing protein</fullName>
    </recommendedName>
</protein>
<name>A0ABQ3XVD9_9ACTN</name>
<gene>
    <name evidence="2" type="ORF">Ade02nite_03500</name>
</gene>
<dbReference type="EMBL" id="BOMI01000004">
    <property type="protein sequence ID" value="GID71709.1"/>
    <property type="molecule type" value="Genomic_DNA"/>
</dbReference>
<sequence length="202" mass="22549">MDRVIGADDELLELFGSVIGILTVPSPDRVDALVVPTGQGEQWRIRHAIRLWEERPCARHLLVANGNPAEVTYSELSLDYLETLGLRRREGVVVQGEAAPNTGLQAKWIAAQVERLNVNSLGLVVSPYHLPRVFLTVLKELRSRVPMYPLAVPVPPHRKVPETGATAYELVPGEMLRILEYAKAGWVATGGELRDYLEWLDR</sequence>
<reference evidence="2 3" key="1">
    <citation type="submission" date="2021-01" db="EMBL/GenBank/DDBJ databases">
        <title>Whole genome shotgun sequence of Actinoplanes deccanensis NBRC 13994.</title>
        <authorList>
            <person name="Komaki H."/>
            <person name="Tamura T."/>
        </authorList>
    </citation>
    <scope>NUCLEOTIDE SEQUENCE [LARGE SCALE GENOMIC DNA]</scope>
    <source>
        <strain evidence="2 3">NBRC 13994</strain>
    </source>
</reference>
<evidence type="ECO:0000313" key="2">
    <source>
        <dbReference type="EMBL" id="GID71709.1"/>
    </source>
</evidence>
<organism evidence="2 3">
    <name type="scientific">Paractinoplanes deccanensis</name>
    <dbReference type="NCBI Taxonomy" id="113561"/>
    <lineage>
        <taxon>Bacteria</taxon>
        <taxon>Bacillati</taxon>
        <taxon>Actinomycetota</taxon>
        <taxon>Actinomycetes</taxon>
        <taxon>Micromonosporales</taxon>
        <taxon>Micromonosporaceae</taxon>
        <taxon>Paractinoplanes</taxon>
    </lineage>
</organism>
<comment type="caution">
    <text evidence="2">The sequence shown here is derived from an EMBL/GenBank/DDBJ whole genome shotgun (WGS) entry which is preliminary data.</text>
</comment>
<accession>A0ABQ3XVD9</accession>
<proteinExistence type="predicted"/>
<dbReference type="RefSeq" id="WP_239168447.1">
    <property type="nucleotide sequence ID" value="NZ_BAAABO010000004.1"/>
</dbReference>
<keyword evidence="3" id="KW-1185">Reference proteome</keyword>
<feature type="domain" description="DUF218" evidence="1">
    <location>
        <begin position="31"/>
        <end position="158"/>
    </location>
</feature>
<dbReference type="Proteomes" id="UP000609879">
    <property type="component" value="Unassembled WGS sequence"/>
</dbReference>
<evidence type="ECO:0000259" key="1">
    <source>
        <dbReference type="Pfam" id="PF02698"/>
    </source>
</evidence>
<dbReference type="InterPro" id="IPR003848">
    <property type="entry name" value="DUF218"/>
</dbReference>
<dbReference type="Pfam" id="PF02698">
    <property type="entry name" value="DUF218"/>
    <property type="match status" value="1"/>
</dbReference>
<evidence type="ECO:0000313" key="3">
    <source>
        <dbReference type="Proteomes" id="UP000609879"/>
    </source>
</evidence>